<dbReference type="OrthoDB" id="1685982at2759"/>
<evidence type="ECO:0000256" key="1">
    <source>
        <dbReference type="SAM" id="MobiDB-lite"/>
    </source>
</evidence>
<sequence length="466" mass="53232">MRVAQVRRAKEQLAPLFVVSIPLFRRVHISTGHGHQGSQTFFQGSEVDYVLTTDLPSDPQDQVIDPEKYAKDNKTVHGHLLNHMSDLMFDPKWLQFQMTDNKPVVDQIHAYENLVANVLFEGVKMCEILEANVLLEKDRTKQDKEQKGKNSKKRQLKAPRGQIKKKKLVCYVREKGHNYCGDQLDRKKADWILDTDPRDTSAPIENFSMTTKILQMENAYSWETQPLHENLVSRSLLNRVGLKIVLEGDKVVLTKNREFVDKGYLSNGLFVLNTVSMNANAFSPAYIVESVDLWHGRLGHMNFDSIRKLKDLRLINTSESHGTDEDPKTYREALNSIELSMWKEAIKSELDSLIMNQTWDSVDLSMGKGYCDANWVINNDEVNSTSGYVFLLEVAICIAKNSVYNGKRRHIRLKHAAVKQLLKKGTISLEFIRSQKNLADPLTKGLTKKVVLDSLVNMGLKSFRDL</sequence>
<feature type="region of interest" description="Disordered" evidence="1">
    <location>
        <begin position="140"/>
        <end position="160"/>
    </location>
</feature>
<dbReference type="Proteomes" id="UP000321947">
    <property type="component" value="Unassembled WGS sequence"/>
</dbReference>
<organism evidence="4 6">
    <name type="scientific">Cucumis melo var. makuwa</name>
    <name type="common">Oriental melon</name>
    <dbReference type="NCBI Taxonomy" id="1194695"/>
    <lineage>
        <taxon>Eukaryota</taxon>
        <taxon>Viridiplantae</taxon>
        <taxon>Streptophyta</taxon>
        <taxon>Embryophyta</taxon>
        <taxon>Tracheophyta</taxon>
        <taxon>Spermatophyta</taxon>
        <taxon>Magnoliopsida</taxon>
        <taxon>eudicotyledons</taxon>
        <taxon>Gunneridae</taxon>
        <taxon>Pentapetalae</taxon>
        <taxon>rosids</taxon>
        <taxon>fabids</taxon>
        <taxon>Cucurbitales</taxon>
        <taxon>Cucurbitaceae</taxon>
        <taxon>Benincaseae</taxon>
        <taxon>Cucumis</taxon>
    </lineage>
</organism>
<evidence type="ECO:0000313" key="5">
    <source>
        <dbReference type="Proteomes" id="UP000321393"/>
    </source>
</evidence>
<evidence type="ECO:0000313" key="6">
    <source>
        <dbReference type="Proteomes" id="UP000321947"/>
    </source>
</evidence>
<proteinExistence type="predicted"/>
<feature type="compositionally biased region" description="Basic residues" evidence="1">
    <location>
        <begin position="149"/>
        <end position="160"/>
    </location>
</feature>
<dbReference type="PANTHER" id="PTHR47592">
    <property type="entry name" value="PBF68 PROTEIN"/>
    <property type="match status" value="1"/>
</dbReference>
<accession>A0A5D3BNY1</accession>
<reference evidence="5 6" key="1">
    <citation type="submission" date="2019-08" db="EMBL/GenBank/DDBJ databases">
        <title>Draft genome sequences of two oriental melons (Cucumis melo L. var makuwa).</title>
        <authorList>
            <person name="Kwon S.-Y."/>
        </authorList>
    </citation>
    <scope>NUCLEOTIDE SEQUENCE [LARGE SCALE GENOMIC DNA]</scope>
    <source>
        <strain evidence="6">cv. Chang Bougi</strain>
        <strain evidence="5">cv. SW 3</strain>
        <tissue evidence="4">Leaf</tissue>
    </source>
</reference>
<gene>
    <name evidence="4" type="ORF">E5676_scaffold602G00040</name>
    <name evidence="3" type="ORF">E6C27_scaffold21G005210</name>
</gene>
<dbReference type="AlphaFoldDB" id="A0A5D3BNY1"/>
<dbReference type="InterPro" id="IPR025724">
    <property type="entry name" value="GAG-pre-integrase_dom"/>
</dbReference>
<dbReference type="PANTHER" id="PTHR47592:SF30">
    <property type="entry name" value="CCHC-TYPE DOMAIN-CONTAINING PROTEIN"/>
    <property type="match status" value="1"/>
</dbReference>
<dbReference type="Proteomes" id="UP000321393">
    <property type="component" value="Unassembled WGS sequence"/>
</dbReference>
<feature type="domain" description="GAG-pre-integrase" evidence="2">
    <location>
        <begin position="268"/>
        <end position="318"/>
    </location>
</feature>
<comment type="caution">
    <text evidence="4">The sequence shown here is derived from an EMBL/GenBank/DDBJ whole genome shotgun (WGS) entry which is preliminary data.</text>
</comment>
<protein>
    <submittedName>
        <fullName evidence="4">Ty1-copia retrotransposon protein</fullName>
    </submittedName>
</protein>
<name>A0A5D3BNY1_CUCMM</name>
<dbReference type="Pfam" id="PF13976">
    <property type="entry name" value="gag_pre-integrs"/>
    <property type="match status" value="1"/>
</dbReference>
<dbReference type="CDD" id="cd09272">
    <property type="entry name" value="RNase_HI_RT_Ty1"/>
    <property type="match status" value="1"/>
</dbReference>
<dbReference type="EMBL" id="SSTE01000903">
    <property type="protein sequence ID" value="KAA0066431.1"/>
    <property type="molecule type" value="Genomic_DNA"/>
</dbReference>
<evidence type="ECO:0000313" key="3">
    <source>
        <dbReference type="EMBL" id="KAA0066431.1"/>
    </source>
</evidence>
<evidence type="ECO:0000313" key="4">
    <source>
        <dbReference type="EMBL" id="TYK00855.1"/>
    </source>
</evidence>
<dbReference type="EMBL" id="SSTD01016371">
    <property type="protein sequence ID" value="TYK00855.1"/>
    <property type="molecule type" value="Genomic_DNA"/>
</dbReference>
<evidence type="ECO:0000259" key="2">
    <source>
        <dbReference type="Pfam" id="PF13976"/>
    </source>
</evidence>